<comment type="similarity">
    <text evidence="3">Belongs to the FdhD family.</text>
</comment>
<keyword evidence="1 3" id="KW-0963">Cytoplasm</keyword>
<dbReference type="PANTHER" id="PTHR30592:SF1">
    <property type="entry name" value="SULFUR CARRIER PROTEIN FDHD"/>
    <property type="match status" value="1"/>
</dbReference>
<comment type="caution">
    <text evidence="3">Lacks conserved residue(s) required for the propagation of feature annotation.</text>
</comment>
<dbReference type="RefSeq" id="WP_072873392.1">
    <property type="nucleotide sequence ID" value="NZ_FRAF01000006.1"/>
</dbReference>
<dbReference type="Gene3D" id="3.10.20.10">
    <property type="match status" value="1"/>
</dbReference>
<dbReference type="AlphaFoldDB" id="A0A1M6NFK5"/>
<name>A0A1M6NFK5_9BACL</name>
<dbReference type="SUPFAM" id="SSF53927">
    <property type="entry name" value="Cytidine deaminase-like"/>
    <property type="match status" value="1"/>
</dbReference>
<dbReference type="GO" id="GO:0097163">
    <property type="term" value="F:sulfur carrier activity"/>
    <property type="evidence" value="ECO:0007669"/>
    <property type="project" value="UniProtKB-UniRule"/>
</dbReference>
<dbReference type="Proteomes" id="UP000184016">
    <property type="component" value="Unassembled WGS sequence"/>
</dbReference>
<dbReference type="NCBIfam" id="TIGR00129">
    <property type="entry name" value="fdhD_narQ"/>
    <property type="match status" value="1"/>
</dbReference>
<protein>
    <recommendedName>
        <fullName evidence="3">Sulfur carrier protein FdhD</fullName>
    </recommendedName>
</protein>
<dbReference type="InterPro" id="IPR003786">
    <property type="entry name" value="FdhD"/>
</dbReference>
<reference evidence="5" key="1">
    <citation type="submission" date="2016-11" db="EMBL/GenBank/DDBJ databases">
        <authorList>
            <person name="Varghese N."/>
            <person name="Submissions S."/>
        </authorList>
    </citation>
    <scope>NUCLEOTIDE SEQUENCE [LARGE SCALE GENOMIC DNA]</scope>
    <source>
        <strain evidence="5">USBA-503</strain>
    </source>
</reference>
<sequence length="277" mass="31277">MLDKVAQRGEGRQRRAPLQAKTVIQRYHEGQWTVIEDSVANEFVLTIEVDRQEFATVVCTPDCLEDFVIGFLASEGVIRQASDVDNLEVSLYRGMAWVHLKEKFQMRPEVYRKRYITSCCGKSRQSFYFFNDAQTAHKIEDSTRLSAGDILNVMAKMDEESFLFKQTGGVHMAFLEIPGQCFIARSDIGRHNALDKVFGYLLRCGLSTIGARMAFSGRISSEVLLKVSKMGVGVVISHSAPTQLALDLARDLNITVIGFVRNSSFNVYTHDWRVQMS</sequence>
<accession>A0A1M6NFK5</accession>
<comment type="subcellular location">
    <subcellularLocation>
        <location evidence="3">Cytoplasm</location>
    </subcellularLocation>
</comment>
<dbReference type="GO" id="GO:0016783">
    <property type="term" value="F:sulfurtransferase activity"/>
    <property type="evidence" value="ECO:0007669"/>
    <property type="project" value="InterPro"/>
</dbReference>
<organism evidence="4 5">
    <name type="scientific">Alicyclobacillus tolerans</name>
    <dbReference type="NCBI Taxonomy" id="90970"/>
    <lineage>
        <taxon>Bacteria</taxon>
        <taxon>Bacillati</taxon>
        <taxon>Bacillota</taxon>
        <taxon>Bacilli</taxon>
        <taxon>Bacillales</taxon>
        <taxon>Alicyclobacillaceae</taxon>
        <taxon>Alicyclobacillus</taxon>
    </lineage>
</organism>
<dbReference type="PIRSF" id="PIRSF015626">
    <property type="entry name" value="FdhD"/>
    <property type="match status" value="1"/>
</dbReference>
<dbReference type="GO" id="GO:0006777">
    <property type="term" value="P:Mo-molybdopterin cofactor biosynthetic process"/>
    <property type="evidence" value="ECO:0007669"/>
    <property type="project" value="UniProtKB-UniRule"/>
</dbReference>
<comment type="function">
    <text evidence="3">Required for formate dehydrogenase (FDH) activity. Acts as a sulfur carrier protein that transfers sulfur from IscS to the molybdenum cofactor prior to its insertion into FDH.</text>
</comment>
<dbReference type="EMBL" id="FRAF01000006">
    <property type="protein sequence ID" value="SHJ94449.1"/>
    <property type="molecule type" value="Genomic_DNA"/>
</dbReference>
<keyword evidence="2 3" id="KW-0501">Molybdenum cofactor biosynthesis</keyword>
<keyword evidence="5" id="KW-1185">Reference proteome</keyword>
<feature type="active site" description="Cysteine persulfide intermediate" evidence="3">
    <location>
        <position position="120"/>
    </location>
</feature>
<dbReference type="Pfam" id="PF02634">
    <property type="entry name" value="FdhD-NarQ"/>
    <property type="match status" value="1"/>
</dbReference>
<dbReference type="Gene3D" id="3.40.140.10">
    <property type="entry name" value="Cytidine Deaminase, domain 2"/>
    <property type="match status" value="1"/>
</dbReference>
<proteinExistence type="inferred from homology"/>
<dbReference type="PANTHER" id="PTHR30592">
    <property type="entry name" value="FORMATE DEHYDROGENASE"/>
    <property type="match status" value="1"/>
</dbReference>
<evidence type="ECO:0000256" key="2">
    <source>
        <dbReference type="ARBA" id="ARBA00023150"/>
    </source>
</evidence>
<dbReference type="InterPro" id="IPR016193">
    <property type="entry name" value="Cytidine_deaminase-like"/>
</dbReference>
<dbReference type="OrthoDB" id="9782042at2"/>
<dbReference type="GO" id="GO:0005737">
    <property type="term" value="C:cytoplasm"/>
    <property type="evidence" value="ECO:0007669"/>
    <property type="project" value="UniProtKB-SubCell"/>
</dbReference>
<evidence type="ECO:0000313" key="4">
    <source>
        <dbReference type="EMBL" id="SHJ94449.1"/>
    </source>
</evidence>
<dbReference type="HAMAP" id="MF_00187">
    <property type="entry name" value="FdhD"/>
    <property type="match status" value="1"/>
</dbReference>
<evidence type="ECO:0000256" key="1">
    <source>
        <dbReference type="ARBA" id="ARBA00022490"/>
    </source>
</evidence>
<evidence type="ECO:0000256" key="3">
    <source>
        <dbReference type="HAMAP-Rule" id="MF_00187"/>
    </source>
</evidence>
<gene>
    <name evidence="3" type="primary">fdhD</name>
    <name evidence="4" type="ORF">SAMN05443507_10629</name>
</gene>
<dbReference type="STRING" id="1830138.SAMN05443507_10629"/>
<evidence type="ECO:0000313" key="5">
    <source>
        <dbReference type="Proteomes" id="UP000184016"/>
    </source>
</evidence>